<dbReference type="GO" id="GO:0016787">
    <property type="term" value="F:hydrolase activity"/>
    <property type="evidence" value="ECO:0007669"/>
    <property type="project" value="UniProtKB-KW"/>
</dbReference>
<evidence type="ECO:0000256" key="11">
    <source>
        <dbReference type="ARBA" id="ARBA00023306"/>
    </source>
</evidence>
<dbReference type="PANTHER" id="PTHR11630">
    <property type="entry name" value="DNA REPLICATION LICENSING FACTOR MCM FAMILY MEMBER"/>
    <property type="match status" value="1"/>
</dbReference>
<comment type="caution">
    <text evidence="13">The sequence shown here is derived from an EMBL/GenBank/DDBJ whole genome shotgun (WGS) entry which is preliminary data.</text>
</comment>
<dbReference type="Gene3D" id="3.40.50.300">
    <property type="entry name" value="P-loop containing nucleotide triphosphate hydrolases"/>
    <property type="match status" value="2"/>
</dbReference>
<dbReference type="GO" id="GO:1990518">
    <property type="term" value="F:single-stranded 3'-5' DNA helicase activity"/>
    <property type="evidence" value="ECO:0007669"/>
    <property type="project" value="TreeGrafter"/>
</dbReference>
<evidence type="ECO:0000256" key="2">
    <source>
        <dbReference type="ARBA" id="ARBA00008010"/>
    </source>
</evidence>
<reference evidence="13 14" key="1">
    <citation type="journal article" date="2019" name="Philos. Trans. R. Soc. Lond., B, Biol. Sci.">
        <title>Ant behaviour and brain gene expression of defending hosts depend on the ecological success of the intruding social parasite.</title>
        <authorList>
            <person name="Kaur R."/>
            <person name="Stoldt M."/>
            <person name="Jongepier E."/>
            <person name="Feldmeyer B."/>
            <person name="Menzel F."/>
            <person name="Bornberg-Bauer E."/>
            <person name="Foitzik S."/>
        </authorList>
    </citation>
    <scope>NUCLEOTIDE SEQUENCE [LARGE SCALE GENOMIC DNA]</scope>
    <source>
        <tissue evidence="13">Whole body</tissue>
    </source>
</reference>
<dbReference type="PROSITE" id="PS50051">
    <property type="entry name" value="MCM_2"/>
    <property type="match status" value="1"/>
</dbReference>
<dbReference type="GO" id="GO:0005634">
    <property type="term" value="C:nucleus"/>
    <property type="evidence" value="ECO:0007669"/>
    <property type="project" value="UniProtKB-SubCell"/>
</dbReference>
<dbReference type="SUPFAM" id="SSF52540">
    <property type="entry name" value="P-loop containing nucleoside triphosphate hydrolases"/>
    <property type="match status" value="1"/>
</dbReference>
<dbReference type="InterPro" id="IPR041562">
    <property type="entry name" value="MCM_lid"/>
</dbReference>
<dbReference type="Pfam" id="PF18263">
    <property type="entry name" value="WHD_MCM6"/>
    <property type="match status" value="1"/>
</dbReference>
<protein>
    <recommendedName>
        <fullName evidence="3">DNA helicase</fullName>
        <ecNumber evidence="3">3.6.4.12</ecNumber>
    </recommendedName>
</protein>
<keyword evidence="8" id="KW-0067">ATP-binding</keyword>
<dbReference type="EC" id="3.6.4.12" evidence="3"/>
<dbReference type="InterPro" id="IPR027417">
    <property type="entry name" value="P-loop_NTPase"/>
</dbReference>
<keyword evidence="5" id="KW-0547">Nucleotide-binding</keyword>
<evidence type="ECO:0000256" key="8">
    <source>
        <dbReference type="ARBA" id="ARBA00022840"/>
    </source>
</evidence>
<evidence type="ECO:0000256" key="5">
    <source>
        <dbReference type="ARBA" id="ARBA00022741"/>
    </source>
</evidence>
<keyword evidence="7 13" id="KW-0347">Helicase</keyword>
<dbReference type="Proteomes" id="UP000310200">
    <property type="component" value="Unassembled WGS sequence"/>
</dbReference>
<evidence type="ECO:0000256" key="1">
    <source>
        <dbReference type="ARBA" id="ARBA00004123"/>
    </source>
</evidence>
<dbReference type="GO" id="GO:1902969">
    <property type="term" value="P:mitotic DNA replication"/>
    <property type="evidence" value="ECO:0007669"/>
    <property type="project" value="TreeGrafter"/>
</dbReference>
<evidence type="ECO:0000259" key="12">
    <source>
        <dbReference type="PROSITE" id="PS50051"/>
    </source>
</evidence>
<dbReference type="GO" id="GO:0003697">
    <property type="term" value="F:single-stranded DNA binding"/>
    <property type="evidence" value="ECO:0007669"/>
    <property type="project" value="TreeGrafter"/>
</dbReference>
<accession>A0A4V3S6C1</accession>
<dbReference type="GO" id="GO:0005524">
    <property type="term" value="F:ATP binding"/>
    <property type="evidence" value="ECO:0007669"/>
    <property type="project" value="UniProtKB-KW"/>
</dbReference>
<evidence type="ECO:0000256" key="6">
    <source>
        <dbReference type="ARBA" id="ARBA00022801"/>
    </source>
</evidence>
<comment type="subcellular location">
    <subcellularLocation>
        <location evidence="1">Nucleus</location>
    </subcellularLocation>
</comment>
<keyword evidence="9" id="KW-0238">DNA-binding</keyword>
<dbReference type="GO" id="GO:0000727">
    <property type="term" value="P:double-strand break repair via break-induced replication"/>
    <property type="evidence" value="ECO:0007669"/>
    <property type="project" value="TreeGrafter"/>
</dbReference>
<comment type="similarity">
    <text evidence="2">Belongs to the MCM family.</text>
</comment>
<sequence length="251" mass="28831">MLADHGICCIDEFDKMDPKDQVAIHEAMEQQTISITKQNVQLTAPIMSSFDLFFGVLDECNKIVDNAIAKRIIDLHCDNVNDIQVVYQQDYYRYMNFAKQFKPILSQEAAELLVENYTALRQRTGSGSGKWRVTVRQLKSMIRLSEALVKIECMDEVTVKHVKEGKRLLQKSIITVKQPDVDLEEEVNDANLGMDLDDQPPPLMGSIYDNKGGMRKSELIAWYLDQVQDQLDSEEELLDRKNFCLAHRRVS</sequence>
<evidence type="ECO:0000256" key="9">
    <source>
        <dbReference type="ARBA" id="ARBA00023125"/>
    </source>
</evidence>
<dbReference type="Pfam" id="PF17855">
    <property type="entry name" value="MCM_lid"/>
    <property type="match status" value="1"/>
</dbReference>
<keyword evidence="14" id="KW-1185">Reference proteome</keyword>
<dbReference type="AlphaFoldDB" id="A0A4V3S6C1"/>
<proteinExistence type="inferred from homology"/>
<evidence type="ECO:0000313" key="14">
    <source>
        <dbReference type="Proteomes" id="UP000310200"/>
    </source>
</evidence>
<dbReference type="Pfam" id="PF00493">
    <property type="entry name" value="MCM"/>
    <property type="match status" value="1"/>
</dbReference>
<dbReference type="GO" id="GO:0042555">
    <property type="term" value="C:MCM complex"/>
    <property type="evidence" value="ECO:0007669"/>
    <property type="project" value="TreeGrafter"/>
</dbReference>
<organism evidence="13 14">
    <name type="scientific">Temnothorax longispinosus</name>
    <dbReference type="NCBI Taxonomy" id="300112"/>
    <lineage>
        <taxon>Eukaryota</taxon>
        <taxon>Metazoa</taxon>
        <taxon>Ecdysozoa</taxon>
        <taxon>Arthropoda</taxon>
        <taxon>Hexapoda</taxon>
        <taxon>Insecta</taxon>
        <taxon>Pterygota</taxon>
        <taxon>Neoptera</taxon>
        <taxon>Endopterygota</taxon>
        <taxon>Hymenoptera</taxon>
        <taxon>Apocrita</taxon>
        <taxon>Aculeata</taxon>
        <taxon>Formicoidea</taxon>
        <taxon>Formicidae</taxon>
        <taxon>Myrmicinae</taxon>
        <taxon>Temnothorax</taxon>
    </lineage>
</organism>
<evidence type="ECO:0000256" key="7">
    <source>
        <dbReference type="ARBA" id="ARBA00022806"/>
    </source>
</evidence>
<keyword evidence="6" id="KW-0378">Hydrolase</keyword>
<evidence type="ECO:0000256" key="4">
    <source>
        <dbReference type="ARBA" id="ARBA00022705"/>
    </source>
</evidence>
<dbReference type="SMART" id="SM00350">
    <property type="entry name" value="MCM"/>
    <property type="match status" value="1"/>
</dbReference>
<dbReference type="InterPro" id="IPR018525">
    <property type="entry name" value="MCM_CS"/>
</dbReference>
<gene>
    <name evidence="13" type="ORF">DBV15_10213</name>
</gene>
<dbReference type="EMBL" id="QBLH01003809">
    <property type="protein sequence ID" value="TGZ32854.1"/>
    <property type="molecule type" value="Genomic_DNA"/>
</dbReference>
<evidence type="ECO:0000313" key="13">
    <source>
        <dbReference type="EMBL" id="TGZ32854.1"/>
    </source>
</evidence>
<dbReference type="InterPro" id="IPR041024">
    <property type="entry name" value="Mcm6_C"/>
</dbReference>
<name>A0A4V3S6C1_9HYME</name>
<evidence type="ECO:0000256" key="10">
    <source>
        <dbReference type="ARBA" id="ARBA00023242"/>
    </source>
</evidence>
<dbReference type="STRING" id="300112.A0A4V3S6C1"/>
<keyword evidence="11" id="KW-0131">Cell cycle</keyword>
<keyword evidence="4" id="KW-0235">DNA replication</keyword>
<dbReference type="InterPro" id="IPR031327">
    <property type="entry name" value="MCM"/>
</dbReference>
<dbReference type="PROSITE" id="PS00847">
    <property type="entry name" value="MCM_1"/>
    <property type="match status" value="1"/>
</dbReference>
<dbReference type="InterPro" id="IPR001208">
    <property type="entry name" value="MCM_dom"/>
</dbReference>
<evidence type="ECO:0000256" key="3">
    <source>
        <dbReference type="ARBA" id="ARBA00012551"/>
    </source>
</evidence>
<keyword evidence="10" id="KW-0539">Nucleus</keyword>
<dbReference type="PANTHER" id="PTHR11630:SF43">
    <property type="entry name" value="DNA REPLICATION LICENSING FACTOR MCM6"/>
    <property type="match status" value="1"/>
</dbReference>
<feature type="domain" description="MCM C-terminal AAA(+) ATPase" evidence="12">
    <location>
        <begin position="1"/>
        <end position="72"/>
    </location>
</feature>